<organism evidence="18 19">
    <name type="scientific">[Myrmecia] bisecta</name>
    <dbReference type="NCBI Taxonomy" id="41462"/>
    <lineage>
        <taxon>Eukaryota</taxon>
        <taxon>Viridiplantae</taxon>
        <taxon>Chlorophyta</taxon>
        <taxon>core chlorophytes</taxon>
        <taxon>Trebouxiophyceae</taxon>
        <taxon>Trebouxiales</taxon>
        <taxon>Trebouxiaceae</taxon>
        <taxon>Myrmecia</taxon>
    </lineage>
</organism>
<feature type="transmembrane region" description="Helical" evidence="16">
    <location>
        <begin position="1006"/>
        <end position="1026"/>
    </location>
</feature>
<dbReference type="SFLD" id="SFLDG00002">
    <property type="entry name" value="C1.7:_P-type_atpase_like"/>
    <property type="match status" value="1"/>
</dbReference>
<dbReference type="SUPFAM" id="SSF56784">
    <property type="entry name" value="HAD-like"/>
    <property type="match status" value="1"/>
</dbReference>
<dbReference type="InterPro" id="IPR018303">
    <property type="entry name" value="ATPase_P-typ_P_site"/>
</dbReference>
<dbReference type="PROSITE" id="PS00154">
    <property type="entry name" value="ATPASE_E1_E2"/>
    <property type="match status" value="1"/>
</dbReference>
<keyword evidence="4" id="KW-0813">Transport</keyword>
<dbReference type="Gene3D" id="3.40.50.1000">
    <property type="entry name" value="HAD superfamily/HAD-like"/>
    <property type="match status" value="1"/>
</dbReference>
<dbReference type="GO" id="GO:0016020">
    <property type="term" value="C:membrane"/>
    <property type="evidence" value="ECO:0007669"/>
    <property type="project" value="UniProtKB-SubCell"/>
</dbReference>
<dbReference type="Pfam" id="PF00690">
    <property type="entry name" value="Cation_ATPase_N"/>
    <property type="match status" value="1"/>
</dbReference>
<dbReference type="Pfam" id="PF00122">
    <property type="entry name" value="E1-E2_ATPase"/>
    <property type="match status" value="1"/>
</dbReference>
<name>A0AAW1Q0K3_9CHLO</name>
<dbReference type="Pfam" id="PF00689">
    <property type="entry name" value="Cation_ATPase_C"/>
    <property type="match status" value="1"/>
</dbReference>
<feature type="transmembrane region" description="Helical" evidence="16">
    <location>
        <begin position="279"/>
        <end position="305"/>
    </location>
</feature>
<accession>A0AAW1Q0K3</accession>
<keyword evidence="13 16" id="KW-1133">Transmembrane helix</keyword>
<comment type="similarity">
    <text evidence="2">Belongs to the cation transport ATPase (P-type) (TC 3.A.3) family. Type IIA subfamily.</text>
</comment>
<keyword evidence="9" id="KW-0106">Calcium</keyword>
<evidence type="ECO:0000256" key="7">
    <source>
        <dbReference type="ARBA" id="ARBA00022723"/>
    </source>
</evidence>
<dbReference type="InterPro" id="IPR001757">
    <property type="entry name" value="P_typ_ATPase"/>
</dbReference>
<reference evidence="18 19" key="1">
    <citation type="journal article" date="2024" name="Nat. Commun.">
        <title>Phylogenomics reveals the evolutionary origins of lichenization in chlorophyte algae.</title>
        <authorList>
            <person name="Puginier C."/>
            <person name="Libourel C."/>
            <person name="Otte J."/>
            <person name="Skaloud P."/>
            <person name="Haon M."/>
            <person name="Grisel S."/>
            <person name="Petersen M."/>
            <person name="Berrin J.G."/>
            <person name="Delaux P.M."/>
            <person name="Dal Grande F."/>
            <person name="Keller J."/>
        </authorList>
    </citation>
    <scope>NUCLEOTIDE SEQUENCE [LARGE SCALE GENOMIC DNA]</scope>
    <source>
        <strain evidence="18 19">SAG 2043</strain>
    </source>
</reference>
<keyword evidence="5" id="KW-0109">Calcium transport</keyword>
<dbReference type="SUPFAM" id="SSF81665">
    <property type="entry name" value="Calcium ATPase, transmembrane domain M"/>
    <property type="match status" value="1"/>
</dbReference>
<dbReference type="InterPro" id="IPR008250">
    <property type="entry name" value="ATPase_P-typ_transduc_dom_A_sf"/>
</dbReference>
<keyword evidence="10" id="KW-0067">ATP-binding</keyword>
<evidence type="ECO:0000256" key="4">
    <source>
        <dbReference type="ARBA" id="ARBA00022448"/>
    </source>
</evidence>
<evidence type="ECO:0000256" key="10">
    <source>
        <dbReference type="ARBA" id="ARBA00022840"/>
    </source>
</evidence>
<evidence type="ECO:0000256" key="16">
    <source>
        <dbReference type="SAM" id="Phobius"/>
    </source>
</evidence>
<feature type="transmembrane region" description="Helical" evidence="16">
    <location>
        <begin position="107"/>
        <end position="126"/>
    </location>
</feature>
<feature type="transmembrane region" description="Helical" evidence="16">
    <location>
        <begin position="811"/>
        <end position="834"/>
    </location>
</feature>
<evidence type="ECO:0000256" key="2">
    <source>
        <dbReference type="ARBA" id="ARBA00005675"/>
    </source>
</evidence>
<dbReference type="Gene3D" id="2.70.150.10">
    <property type="entry name" value="Calcium-transporting ATPase, cytoplasmic transduction domain A"/>
    <property type="match status" value="1"/>
</dbReference>
<evidence type="ECO:0000313" key="18">
    <source>
        <dbReference type="EMBL" id="KAK9815793.1"/>
    </source>
</evidence>
<dbReference type="Pfam" id="PF13246">
    <property type="entry name" value="Cation_ATPase"/>
    <property type="match status" value="1"/>
</dbReference>
<dbReference type="SMART" id="SM00831">
    <property type="entry name" value="Cation_ATPase_N"/>
    <property type="match status" value="1"/>
</dbReference>
<keyword evidence="6 16" id="KW-0812">Transmembrane</keyword>
<feature type="transmembrane region" description="Helical" evidence="16">
    <location>
        <begin position="885"/>
        <end position="909"/>
    </location>
</feature>
<evidence type="ECO:0000256" key="11">
    <source>
        <dbReference type="ARBA" id="ARBA00022842"/>
    </source>
</evidence>
<gene>
    <name evidence="18" type="ORF">WJX72_009539</name>
</gene>
<evidence type="ECO:0000256" key="9">
    <source>
        <dbReference type="ARBA" id="ARBA00022837"/>
    </source>
</evidence>
<keyword evidence="11" id="KW-0460">Magnesium</keyword>
<dbReference type="EC" id="7.2.2.10" evidence="3"/>
<feature type="transmembrane region" description="Helical" evidence="16">
    <location>
        <begin position="1038"/>
        <end position="1058"/>
    </location>
</feature>
<evidence type="ECO:0000256" key="8">
    <source>
        <dbReference type="ARBA" id="ARBA00022741"/>
    </source>
</evidence>
<evidence type="ECO:0000256" key="13">
    <source>
        <dbReference type="ARBA" id="ARBA00022989"/>
    </source>
</evidence>
<comment type="caution">
    <text evidence="18">The sequence shown here is derived from an EMBL/GenBank/DDBJ whole genome shotgun (WGS) entry which is preliminary data.</text>
</comment>
<evidence type="ECO:0000256" key="15">
    <source>
        <dbReference type="ARBA" id="ARBA00023136"/>
    </source>
</evidence>
<dbReference type="InterPro" id="IPR036412">
    <property type="entry name" value="HAD-like_sf"/>
</dbReference>
<dbReference type="PANTHER" id="PTHR42861">
    <property type="entry name" value="CALCIUM-TRANSPORTING ATPASE"/>
    <property type="match status" value="1"/>
</dbReference>
<dbReference type="InterPro" id="IPR044492">
    <property type="entry name" value="P_typ_ATPase_HD_dom"/>
</dbReference>
<dbReference type="FunFam" id="3.40.50.1000:FF:000083">
    <property type="entry name" value="Sodium/potassium-transporting ATPase subunit alpha"/>
    <property type="match status" value="1"/>
</dbReference>
<dbReference type="InterPro" id="IPR023214">
    <property type="entry name" value="HAD_sf"/>
</dbReference>
<dbReference type="Gene3D" id="3.40.1110.10">
    <property type="entry name" value="Calcium-transporting ATPase, cytoplasmic domain N"/>
    <property type="match status" value="1"/>
</dbReference>
<dbReference type="SUPFAM" id="SSF81660">
    <property type="entry name" value="Metal cation-transporting ATPase, ATP-binding domain N"/>
    <property type="match status" value="1"/>
</dbReference>
<dbReference type="SFLD" id="SFLDS00003">
    <property type="entry name" value="Haloacid_Dehalogenase"/>
    <property type="match status" value="1"/>
</dbReference>
<evidence type="ECO:0000313" key="19">
    <source>
        <dbReference type="Proteomes" id="UP001489004"/>
    </source>
</evidence>
<keyword evidence="15 16" id="KW-0472">Membrane</keyword>
<sequence>MTGARPAAEQAKKQEVPTYPAWCRSVSETADHHRVDIVTGLNETQVSKQREAYGFNELDKPPATPLWKLVLAQFDDMLVKVLLLAAFISFLLAFFDEASAEEGIRAYIEPGVILLILALNAMVGVWQESNAEAALDALKEMQSETATVLRDSQWISDLPARELVPGDLVELHVGDKVPADVRIISLKTATLRAEQASLTGESVAVSKVHQQIKEEDCELQGKDSMLFAGTAIANGSCLGIVNSIGMGTEIGKIQAQITEAAGEEDDTPLKKKLDQFGEMLAQVIFYICILVWLINYSHFLSWKSYPNSYMPDPSTVKFSLRQCTYYFKIAVALAVAAIPEGLPAVITTCLALGTRKMAKRHAIVRKLPSVETLGCTTVICSDKTGTLTTNQMSAVQLVTLGAAASDLRTFTVEGHTFNPTQGTIVGLQAVDKALEAIAEVCAVCNEARLEHKAGVYKAVGAPTEAALVVMVEKLGVAEPGLQQRIHDARQQDPDNNASGACDFYAQRLRKLATLEFDRDRKSMSTIAAQTAPAASSGRATRRSTRESGGNVLLVKGAAECVLARCTKVMLADGIVKPLDAGLRKKLLGVVDDMAAAALRCLAFAQKGDLGELADYDGEKHPAHNKLVEPANYAAIESDLTWLGVAGLQDPPRPEVKDAIGECHKAGIRVIVITGDNKLTAEAICRKIGVFSETQSIEGKSMTGRAFMDLTHEQRWKMLEGGGGRCFSRAEPKHKQDIVRLLKEMGEVAAMTGDGVNDAPALKLADIGIAMGITGTEVAKEASDMVLADDNFSTIVAAVEEGRAIYNNMKAFIRYMISSNIGEVVSIFLTAALGLPEGLIPVQLLWVNLVTDGPPATALGFNPPDLDIMEKPPRRSDEQLVTPWVFFRWAIVGTYVGVATVGVFAAWYMFDNILGISISGDGHSPVTWHQLTHWQECPSWKGFTANSYTAGSQTLHFEDACDYFHEGRAKASTLSLSVLVVIEMFNAMNAVSEDNSLLQMPPWCNPWLLVAIAASFTLHFVILYVPFLAEIFSIVPLSFNEWAVVVLFAFPVILLDEVLKFVGRNFVNKSEAARGQAAKSKAE</sequence>
<dbReference type="SFLD" id="SFLDF00027">
    <property type="entry name" value="p-type_atpase"/>
    <property type="match status" value="1"/>
</dbReference>
<keyword evidence="12" id="KW-1278">Translocase</keyword>
<comment type="subcellular location">
    <subcellularLocation>
        <location evidence="1">Membrane</location>
        <topology evidence="1">Multi-pass membrane protein</topology>
    </subcellularLocation>
</comment>
<dbReference type="GO" id="GO:0046872">
    <property type="term" value="F:metal ion binding"/>
    <property type="evidence" value="ECO:0007669"/>
    <property type="project" value="UniProtKB-KW"/>
</dbReference>
<dbReference type="GO" id="GO:0005388">
    <property type="term" value="F:P-type calcium transporter activity"/>
    <property type="evidence" value="ECO:0007669"/>
    <property type="project" value="UniProtKB-EC"/>
</dbReference>
<feature type="domain" description="Cation-transporting P-type ATPase N-terminal" evidence="17">
    <location>
        <begin position="20"/>
        <end position="94"/>
    </location>
</feature>
<dbReference type="FunFam" id="3.40.1110.10:FF:000021">
    <property type="entry name" value="calcium-transporting ATPase, endoplasmic reticulum-type"/>
    <property type="match status" value="1"/>
</dbReference>
<dbReference type="InterPro" id="IPR006068">
    <property type="entry name" value="ATPase_P-typ_cation-transptr_C"/>
</dbReference>
<keyword evidence="7" id="KW-0479">Metal-binding</keyword>
<dbReference type="InterPro" id="IPR059000">
    <property type="entry name" value="ATPase_P-type_domA"/>
</dbReference>
<evidence type="ECO:0000256" key="6">
    <source>
        <dbReference type="ARBA" id="ARBA00022692"/>
    </source>
</evidence>
<evidence type="ECO:0000259" key="17">
    <source>
        <dbReference type="SMART" id="SM00831"/>
    </source>
</evidence>
<dbReference type="PRINTS" id="PR00119">
    <property type="entry name" value="CATATPASE"/>
</dbReference>
<evidence type="ECO:0000256" key="12">
    <source>
        <dbReference type="ARBA" id="ARBA00022967"/>
    </source>
</evidence>
<evidence type="ECO:0000256" key="14">
    <source>
        <dbReference type="ARBA" id="ARBA00023065"/>
    </source>
</evidence>
<dbReference type="InterPro" id="IPR023298">
    <property type="entry name" value="ATPase_P-typ_TM_dom_sf"/>
</dbReference>
<evidence type="ECO:0000256" key="1">
    <source>
        <dbReference type="ARBA" id="ARBA00004141"/>
    </source>
</evidence>
<dbReference type="EMBL" id="JALJOR010000006">
    <property type="protein sequence ID" value="KAK9815793.1"/>
    <property type="molecule type" value="Genomic_DNA"/>
</dbReference>
<dbReference type="FunFam" id="2.70.150.10:FF:000014">
    <property type="entry name" value="Calcium-transporting ATPase, putative"/>
    <property type="match status" value="1"/>
</dbReference>
<feature type="transmembrane region" description="Helical" evidence="16">
    <location>
        <begin position="325"/>
        <end position="352"/>
    </location>
</feature>
<dbReference type="AlphaFoldDB" id="A0AAW1Q0K3"/>
<dbReference type="SUPFAM" id="SSF81653">
    <property type="entry name" value="Calcium ATPase, transduction domain A"/>
    <property type="match status" value="1"/>
</dbReference>
<dbReference type="GO" id="GO:0005524">
    <property type="term" value="F:ATP binding"/>
    <property type="evidence" value="ECO:0007669"/>
    <property type="project" value="UniProtKB-KW"/>
</dbReference>
<dbReference type="Proteomes" id="UP001489004">
    <property type="component" value="Unassembled WGS sequence"/>
</dbReference>
<dbReference type="Gene3D" id="1.20.1110.10">
    <property type="entry name" value="Calcium-transporting ATPase, transmembrane domain"/>
    <property type="match status" value="1"/>
</dbReference>
<dbReference type="InterPro" id="IPR023299">
    <property type="entry name" value="ATPase_P-typ_cyto_dom_N"/>
</dbReference>
<evidence type="ECO:0000256" key="5">
    <source>
        <dbReference type="ARBA" id="ARBA00022568"/>
    </source>
</evidence>
<evidence type="ECO:0000256" key="3">
    <source>
        <dbReference type="ARBA" id="ARBA00012790"/>
    </source>
</evidence>
<dbReference type="FunFam" id="1.20.1110.10:FF:000027">
    <property type="entry name" value="Calcium-transporting ATPase, putative"/>
    <property type="match status" value="1"/>
</dbReference>
<dbReference type="NCBIfam" id="TIGR01494">
    <property type="entry name" value="ATPase_P-type"/>
    <property type="match status" value="2"/>
</dbReference>
<dbReference type="InterPro" id="IPR004014">
    <property type="entry name" value="ATPase_P-typ_cation-transptr_N"/>
</dbReference>
<protein>
    <recommendedName>
        <fullName evidence="3">P-type Ca(2+) transporter</fullName>
        <ecNumber evidence="3">7.2.2.10</ecNumber>
    </recommendedName>
</protein>
<proteinExistence type="inferred from homology"/>
<dbReference type="FunFam" id="1.20.1110.10:FF:000077">
    <property type="entry name" value="ECA1 (ER-TYPE CA2+-ATPASE 1)"/>
    <property type="match status" value="1"/>
</dbReference>
<keyword evidence="14" id="KW-0406">Ion transport</keyword>
<keyword evidence="19" id="KW-1185">Reference proteome</keyword>
<keyword evidence="8" id="KW-0547">Nucleotide-binding</keyword>
<dbReference type="GO" id="GO:0016887">
    <property type="term" value="F:ATP hydrolysis activity"/>
    <property type="evidence" value="ECO:0007669"/>
    <property type="project" value="InterPro"/>
</dbReference>
<feature type="transmembrane region" description="Helical" evidence="16">
    <location>
        <begin position="77"/>
        <end position="95"/>
    </location>
</feature>